<evidence type="ECO:0000256" key="5">
    <source>
        <dbReference type="ARBA" id="ARBA00022801"/>
    </source>
</evidence>
<keyword evidence="3 6" id="KW-0645">Protease</keyword>
<dbReference type="GO" id="GO:0005829">
    <property type="term" value="C:cytosol"/>
    <property type="evidence" value="ECO:0007669"/>
    <property type="project" value="TreeGrafter"/>
</dbReference>
<keyword evidence="5" id="KW-0378">Hydrolase</keyword>
<dbReference type="GO" id="GO:0070006">
    <property type="term" value="F:metalloaminopeptidase activity"/>
    <property type="evidence" value="ECO:0007669"/>
    <property type="project" value="InterPro"/>
</dbReference>
<evidence type="ECO:0000256" key="2">
    <source>
        <dbReference type="ARBA" id="ARBA00022438"/>
    </source>
</evidence>
<evidence type="ECO:0000256" key="1">
    <source>
        <dbReference type="ARBA" id="ARBA00002521"/>
    </source>
</evidence>
<dbReference type="Proteomes" id="UP000178372">
    <property type="component" value="Unassembled WGS sequence"/>
</dbReference>
<comment type="caution">
    <text evidence="8">The sequence shown here is derived from an EMBL/GenBank/DDBJ whole genome shotgun (WGS) entry which is preliminary data.</text>
</comment>
<dbReference type="InterPro" id="IPR002467">
    <property type="entry name" value="Pept_M24A_MAP1"/>
</dbReference>
<dbReference type="SUPFAM" id="SSF55920">
    <property type="entry name" value="Creatinase/aminopeptidase"/>
    <property type="match status" value="1"/>
</dbReference>
<sequence>MIHLKTDEEIQIMKDGGARLQKIFQEVESKLKPGMTTKKVDEIAQSIILKLGGIPSFKRVSGYHDTICISINDQVVHTPPSSRIILDGDIVTVDIGMFYKGFNTDKANTYYIGLTSNGRISQFLDTGRFALKKGIEKAISGNYIGDISLEIEHVIEGAGYHVIHELTGHGVGKILHEDPAIPGFLKGERKGTPQIKAGMTLAIEVIYAESTHEITAEDSQDWSLVTADGSYSACFEHTIAVLPQSTLILA</sequence>
<comment type="similarity">
    <text evidence="6">Belongs to the peptidase M24A family.</text>
</comment>
<evidence type="ECO:0000313" key="9">
    <source>
        <dbReference type="Proteomes" id="UP000178372"/>
    </source>
</evidence>
<dbReference type="InterPro" id="IPR036005">
    <property type="entry name" value="Creatinase/aminopeptidase-like"/>
</dbReference>
<dbReference type="PANTHER" id="PTHR43330:SF27">
    <property type="entry name" value="METHIONINE AMINOPEPTIDASE"/>
    <property type="match status" value="1"/>
</dbReference>
<protein>
    <recommendedName>
        <fullName evidence="6">Methionine aminopeptidase</fullName>
        <ecNumber evidence="6">3.4.11.18</ecNumber>
    </recommendedName>
</protein>
<comment type="function">
    <text evidence="1">Removes the N-terminal methionine from nascent proteins. The N-terminal methionine is often cleaved when the second residue in the primary sequence is small and uncharged (Met-Ala-, Cys, Gly, Pro, Ser, Thr, or Val). Requires deformylation of the N(alpha)-formylated initiator methionine before it can be hydrolyzed.</text>
</comment>
<comment type="catalytic activity">
    <reaction evidence="6">
        <text>Release of N-terminal amino acids, preferentially methionine, from peptides and arylamides.</text>
        <dbReference type="EC" id="3.4.11.18"/>
    </reaction>
</comment>
<evidence type="ECO:0000256" key="4">
    <source>
        <dbReference type="ARBA" id="ARBA00022723"/>
    </source>
</evidence>
<dbReference type="GO" id="GO:0004239">
    <property type="term" value="F:initiator methionyl aminopeptidase activity"/>
    <property type="evidence" value="ECO:0007669"/>
    <property type="project" value="UniProtKB-EC"/>
</dbReference>
<dbReference type="GO" id="GO:0046872">
    <property type="term" value="F:metal ion binding"/>
    <property type="evidence" value="ECO:0007669"/>
    <property type="project" value="UniProtKB-KW"/>
</dbReference>
<dbReference type="InterPro" id="IPR001714">
    <property type="entry name" value="Pept_M24_MAP"/>
</dbReference>
<dbReference type="Gene3D" id="3.90.230.10">
    <property type="entry name" value="Creatinase/methionine aminopeptidase superfamily"/>
    <property type="match status" value="1"/>
</dbReference>
<dbReference type="EC" id="3.4.11.18" evidence="6"/>
<feature type="domain" description="Peptidase M24" evidence="7">
    <location>
        <begin position="12"/>
        <end position="241"/>
    </location>
</feature>
<accession>A0A1F7GC58</accession>
<evidence type="ECO:0000313" key="8">
    <source>
        <dbReference type="EMBL" id="OGK16466.1"/>
    </source>
</evidence>
<dbReference type="EMBL" id="MFZF01000016">
    <property type="protein sequence ID" value="OGK16466.1"/>
    <property type="molecule type" value="Genomic_DNA"/>
</dbReference>
<dbReference type="AlphaFoldDB" id="A0A1F7GC58"/>
<dbReference type="InterPro" id="IPR000994">
    <property type="entry name" value="Pept_M24"/>
</dbReference>
<dbReference type="PRINTS" id="PR00599">
    <property type="entry name" value="MAPEPTIDASE"/>
</dbReference>
<evidence type="ECO:0000256" key="3">
    <source>
        <dbReference type="ARBA" id="ARBA00022670"/>
    </source>
</evidence>
<dbReference type="GO" id="GO:0006508">
    <property type="term" value="P:proteolysis"/>
    <property type="evidence" value="ECO:0007669"/>
    <property type="project" value="UniProtKB-KW"/>
</dbReference>
<evidence type="ECO:0000259" key="7">
    <source>
        <dbReference type="Pfam" id="PF00557"/>
    </source>
</evidence>
<keyword evidence="4 6" id="KW-0479">Metal-binding</keyword>
<comment type="cofactor">
    <cofactor evidence="6">
        <name>Co(2+)</name>
        <dbReference type="ChEBI" id="CHEBI:48828"/>
    </cofactor>
    <cofactor evidence="6">
        <name>Zn(2+)</name>
        <dbReference type="ChEBI" id="CHEBI:29105"/>
    </cofactor>
    <cofactor evidence="6">
        <name>Mn(2+)</name>
        <dbReference type="ChEBI" id="CHEBI:29035"/>
    </cofactor>
    <cofactor evidence="6">
        <name>Fe(2+)</name>
        <dbReference type="ChEBI" id="CHEBI:29033"/>
    </cofactor>
    <text evidence="6">Binds 2 divalent metal cations per subunit. Has a high-affinity and a low affinity metal-binding site. The true nature of the physiological cofactor is under debate. The enzyme is active with cobalt, zinc, manganese or divalent iron ions.</text>
</comment>
<evidence type="ECO:0000256" key="6">
    <source>
        <dbReference type="RuleBase" id="RU003653"/>
    </source>
</evidence>
<dbReference type="PANTHER" id="PTHR43330">
    <property type="entry name" value="METHIONINE AMINOPEPTIDASE"/>
    <property type="match status" value="1"/>
</dbReference>
<organism evidence="8 9">
    <name type="scientific">Candidatus Roizmanbacteria bacterium RIFCSPHIGHO2_01_FULL_39_12b</name>
    <dbReference type="NCBI Taxonomy" id="1802030"/>
    <lineage>
        <taxon>Bacteria</taxon>
        <taxon>Candidatus Roizmaniibacteriota</taxon>
    </lineage>
</organism>
<dbReference type="NCBIfam" id="TIGR00500">
    <property type="entry name" value="met_pdase_I"/>
    <property type="match status" value="1"/>
</dbReference>
<name>A0A1F7GC58_9BACT</name>
<reference evidence="8 9" key="1">
    <citation type="journal article" date="2016" name="Nat. Commun.">
        <title>Thousands of microbial genomes shed light on interconnected biogeochemical processes in an aquifer system.</title>
        <authorList>
            <person name="Anantharaman K."/>
            <person name="Brown C.T."/>
            <person name="Hug L.A."/>
            <person name="Sharon I."/>
            <person name="Castelle C.J."/>
            <person name="Probst A.J."/>
            <person name="Thomas B.C."/>
            <person name="Singh A."/>
            <person name="Wilkins M.J."/>
            <person name="Karaoz U."/>
            <person name="Brodie E.L."/>
            <person name="Williams K.H."/>
            <person name="Hubbard S.S."/>
            <person name="Banfield J.F."/>
        </authorList>
    </citation>
    <scope>NUCLEOTIDE SEQUENCE [LARGE SCALE GENOMIC DNA]</scope>
</reference>
<dbReference type="Pfam" id="PF00557">
    <property type="entry name" value="Peptidase_M24"/>
    <property type="match status" value="1"/>
</dbReference>
<proteinExistence type="inferred from homology"/>
<gene>
    <name evidence="8" type="ORF">A2690_03910</name>
</gene>
<keyword evidence="2 6" id="KW-0031">Aminopeptidase</keyword>